<feature type="domain" description="Bet v I/Major latex protein" evidence="2">
    <location>
        <begin position="2"/>
        <end position="52"/>
    </location>
</feature>
<organism evidence="3 4">
    <name type="scientific">Actinidia rufa</name>
    <dbReference type="NCBI Taxonomy" id="165716"/>
    <lineage>
        <taxon>Eukaryota</taxon>
        <taxon>Viridiplantae</taxon>
        <taxon>Streptophyta</taxon>
        <taxon>Embryophyta</taxon>
        <taxon>Tracheophyta</taxon>
        <taxon>Spermatophyta</taxon>
        <taxon>Magnoliopsida</taxon>
        <taxon>eudicotyledons</taxon>
        <taxon>Gunneridae</taxon>
        <taxon>Pentapetalae</taxon>
        <taxon>asterids</taxon>
        <taxon>Ericales</taxon>
        <taxon>Actinidiaceae</taxon>
        <taxon>Actinidia</taxon>
    </lineage>
</organism>
<dbReference type="EMBL" id="BJWL01000022">
    <property type="protein sequence ID" value="GFZ11449.1"/>
    <property type="molecule type" value="Genomic_DNA"/>
</dbReference>
<protein>
    <recommendedName>
        <fullName evidence="2">Bet v I/Major latex protein domain-containing protein</fullName>
    </recommendedName>
</protein>
<dbReference type="OrthoDB" id="1879545at2759"/>
<dbReference type="GO" id="GO:0006952">
    <property type="term" value="P:defense response"/>
    <property type="evidence" value="ECO:0007669"/>
    <property type="project" value="InterPro"/>
</dbReference>
<dbReference type="InterPro" id="IPR023393">
    <property type="entry name" value="START-like_dom_sf"/>
</dbReference>
<dbReference type="InterPro" id="IPR000916">
    <property type="entry name" value="Bet_v_I/MLP"/>
</dbReference>
<dbReference type="InterPro" id="IPR050279">
    <property type="entry name" value="Plant_def-hormone_signal"/>
</dbReference>
<evidence type="ECO:0000256" key="1">
    <source>
        <dbReference type="ARBA" id="ARBA00009744"/>
    </source>
</evidence>
<dbReference type="PRINTS" id="PR00634">
    <property type="entry name" value="BETALLERGEN"/>
</dbReference>
<dbReference type="Pfam" id="PF00407">
    <property type="entry name" value="Bet_v_1"/>
    <property type="match status" value="1"/>
</dbReference>
<evidence type="ECO:0000259" key="2">
    <source>
        <dbReference type="Pfam" id="PF00407"/>
    </source>
</evidence>
<dbReference type="SUPFAM" id="SSF55961">
    <property type="entry name" value="Bet v1-like"/>
    <property type="match status" value="1"/>
</dbReference>
<sequence length="100" mass="10755">MEIAFPIAPVKLFKAFVLDADNLIPKILPQAIKSVEILEGDGGPGTIKFTTFGEENFTYSYTIIDGDALMGTLETISYEVKILPSPDGGSICKTAAYHKG</sequence>
<dbReference type="CDD" id="cd07816">
    <property type="entry name" value="Bet_v1-like"/>
    <property type="match status" value="1"/>
</dbReference>
<dbReference type="GO" id="GO:0010427">
    <property type="term" value="F:abscisic acid binding"/>
    <property type="evidence" value="ECO:0007669"/>
    <property type="project" value="InterPro"/>
</dbReference>
<dbReference type="AlphaFoldDB" id="A0A7J0GKV0"/>
<reference evidence="3 4" key="1">
    <citation type="submission" date="2019-07" db="EMBL/GenBank/DDBJ databases">
        <title>De Novo Assembly of kiwifruit Actinidia rufa.</title>
        <authorList>
            <person name="Sugita-Konishi S."/>
            <person name="Sato K."/>
            <person name="Mori E."/>
            <person name="Abe Y."/>
            <person name="Kisaki G."/>
            <person name="Hamano K."/>
            <person name="Suezawa K."/>
            <person name="Otani M."/>
            <person name="Fukuda T."/>
            <person name="Manabe T."/>
            <person name="Gomi K."/>
            <person name="Tabuchi M."/>
            <person name="Akimitsu K."/>
            <person name="Kataoka I."/>
        </authorList>
    </citation>
    <scope>NUCLEOTIDE SEQUENCE [LARGE SCALE GENOMIC DNA]</scope>
    <source>
        <strain evidence="4">cv. Fuchu</strain>
    </source>
</reference>
<evidence type="ECO:0000313" key="4">
    <source>
        <dbReference type="Proteomes" id="UP000585474"/>
    </source>
</evidence>
<dbReference type="FunFam" id="3.30.530.20:FF:000007">
    <property type="entry name" value="Major pollen allergen Bet v 1-A"/>
    <property type="match status" value="1"/>
</dbReference>
<dbReference type="InterPro" id="IPR024949">
    <property type="entry name" value="Bet_v_I_allergen"/>
</dbReference>
<dbReference type="Proteomes" id="UP000585474">
    <property type="component" value="Unassembled WGS sequence"/>
</dbReference>
<dbReference type="PANTHER" id="PTHR31213">
    <property type="entry name" value="OS08G0374000 PROTEIN-RELATED"/>
    <property type="match status" value="1"/>
</dbReference>
<proteinExistence type="inferred from homology"/>
<keyword evidence="4" id="KW-1185">Reference proteome</keyword>
<dbReference type="GO" id="GO:0004864">
    <property type="term" value="F:protein phosphatase inhibitor activity"/>
    <property type="evidence" value="ECO:0007669"/>
    <property type="project" value="InterPro"/>
</dbReference>
<dbReference type="Gene3D" id="3.30.530.20">
    <property type="match status" value="2"/>
</dbReference>
<name>A0A7J0GKV0_9ERIC</name>
<dbReference type="GO" id="GO:0005634">
    <property type="term" value="C:nucleus"/>
    <property type="evidence" value="ECO:0007669"/>
    <property type="project" value="TreeGrafter"/>
</dbReference>
<comment type="similarity">
    <text evidence="1">Belongs to the BetVI family.</text>
</comment>
<evidence type="ECO:0000313" key="3">
    <source>
        <dbReference type="EMBL" id="GFZ11449.1"/>
    </source>
</evidence>
<dbReference type="GO" id="GO:0038023">
    <property type="term" value="F:signaling receptor activity"/>
    <property type="evidence" value="ECO:0007669"/>
    <property type="project" value="InterPro"/>
</dbReference>
<comment type="caution">
    <text evidence="3">The sequence shown here is derived from an EMBL/GenBank/DDBJ whole genome shotgun (WGS) entry which is preliminary data.</text>
</comment>
<gene>
    <name evidence="3" type="ORF">Acr_22g0008470</name>
</gene>
<dbReference type="GO" id="GO:0005737">
    <property type="term" value="C:cytoplasm"/>
    <property type="evidence" value="ECO:0007669"/>
    <property type="project" value="TreeGrafter"/>
</dbReference>
<dbReference type="PANTHER" id="PTHR31213:SF55">
    <property type="entry name" value="STRESS-INDUCED PROTEIN SAM22"/>
    <property type="match status" value="1"/>
</dbReference>
<accession>A0A7J0GKV0</accession>
<dbReference type="GO" id="GO:0009738">
    <property type="term" value="P:abscisic acid-activated signaling pathway"/>
    <property type="evidence" value="ECO:0007669"/>
    <property type="project" value="InterPro"/>
</dbReference>